<dbReference type="PIRSF" id="PIRSF001589">
    <property type="entry name" value="Asn_synthetase_glu-h"/>
    <property type="match status" value="1"/>
</dbReference>
<keyword evidence="8" id="KW-0436">Ligase</keyword>
<dbReference type="EMBL" id="CAIT01000006">
    <property type="protein sequence ID" value="CCH54014.1"/>
    <property type="molecule type" value="Genomic_DNA"/>
</dbReference>
<dbReference type="InterPro" id="IPR001962">
    <property type="entry name" value="Asn_synthase"/>
</dbReference>
<evidence type="ECO:0000256" key="3">
    <source>
        <dbReference type="ARBA" id="ARBA00012737"/>
    </source>
</evidence>
<organism evidence="8 9">
    <name type="scientific">Fibrisoma limi BUZ 3</name>
    <dbReference type="NCBI Taxonomy" id="1185876"/>
    <lineage>
        <taxon>Bacteria</taxon>
        <taxon>Pseudomonadati</taxon>
        <taxon>Bacteroidota</taxon>
        <taxon>Cytophagia</taxon>
        <taxon>Cytophagales</taxon>
        <taxon>Spirosomataceae</taxon>
        <taxon>Fibrisoma</taxon>
    </lineage>
</organism>
<keyword evidence="4" id="KW-0547">Nucleotide-binding</keyword>
<evidence type="ECO:0000259" key="7">
    <source>
        <dbReference type="PROSITE" id="PS51278"/>
    </source>
</evidence>
<dbReference type="RefSeq" id="WP_009282594.1">
    <property type="nucleotide sequence ID" value="NZ_CAIT01000006.1"/>
</dbReference>
<sequence length="652" mass="74736">MSGIAGIIRFDKLAVATDDVDNLKRLLKHRGTPSCQHIDNGILLSFNGTIETGQSHIAVTDIDDFPSNQPCIPNYNKYGTQAFDLLNADFAASIWDASNQTFYCARDILGVKPLYYVFKPNCFFAFASEIKALLVLQDVSIHPNRQKYREYLTWMTTYLPYNDETFYEGVYSVLPGHYLQVSAQRLTLQPFWKPDLNQFNSLKAPDDYAEVFRERFFTAIETRMAGRHIIGAHLSGGLDSSSVSSVAQYIRSQHRSTIHTFNIDTGLASTDESDFVRAVVDQYHPLHHIVHPVTDVLDSVEKINYYFDRPEHFIIPSSFHLSVSLEAQQLGCESILTGHDGDSVITTGFDYFDQLLDSQDLDRLMLACQQFISYPERDLSHLSRSWRTLDNQAKFETYCLSIIGPALTKQFRSQPLGAFFRTLQVYKQQFNLSEASILAYCVKRIRERIANRTLLNNALNEDFKQHTFPGIQNSTEQFVSKLTEEHQVSFAQILNVTNIICNEQLNHIGAYYGHEYQFPFFDKNVIEIGLATPLSVCFDQGRGRGLIRNGLKDILPSVITSRLSKANFVEYGNLSAQQLYKATFERFNSTSHTIWEIIDRKKFSKIVDVVFNSRIPMQRKTRYNWMLSRIIYLALWLNSLPTKERLKAGVLF</sequence>
<gene>
    <name evidence="8" type="primary">asnB</name>
    <name evidence="8" type="ORF">BN8_03152</name>
</gene>
<dbReference type="Proteomes" id="UP000009309">
    <property type="component" value="Unassembled WGS sequence"/>
</dbReference>
<dbReference type="GO" id="GO:0005524">
    <property type="term" value="F:ATP binding"/>
    <property type="evidence" value="ECO:0007669"/>
    <property type="project" value="UniProtKB-KW"/>
</dbReference>
<dbReference type="CDD" id="cd01991">
    <property type="entry name" value="Asn_synthase_B_C"/>
    <property type="match status" value="1"/>
</dbReference>
<comment type="pathway">
    <text evidence="1">Amino-acid biosynthesis; L-asparagine biosynthesis; L-asparagine from L-aspartate (L-Gln route): step 1/1.</text>
</comment>
<dbReference type="Pfam" id="PF13537">
    <property type="entry name" value="GATase_7"/>
    <property type="match status" value="1"/>
</dbReference>
<comment type="catalytic activity">
    <reaction evidence="6">
        <text>L-aspartate + L-glutamine + ATP + H2O = L-asparagine + L-glutamate + AMP + diphosphate + H(+)</text>
        <dbReference type="Rhea" id="RHEA:12228"/>
        <dbReference type="ChEBI" id="CHEBI:15377"/>
        <dbReference type="ChEBI" id="CHEBI:15378"/>
        <dbReference type="ChEBI" id="CHEBI:29985"/>
        <dbReference type="ChEBI" id="CHEBI:29991"/>
        <dbReference type="ChEBI" id="CHEBI:30616"/>
        <dbReference type="ChEBI" id="CHEBI:33019"/>
        <dbReference type="ChEBI" id="CHEBI:58048"/>
        <dbReference type="ChEBI" id="CHEBI:58359"/>
        <dbReference type="ChEBI" id="CHEBI:456215"/>
        <dbReference type="EC" id="6.3.5.4"/>
    </reaction>
</comment>
<feature type="domain" description="Glutamine amidotransferase type-2" evidence="7">
    <location>
        <begin position="1"/>
        <end position="184"/>
    </location>
</feature>
<evidence type="ECO:0000256" key="2">
    <source>
        <dbReference type="ARBA" id="ARBA00005752"/>
    </source>
</evidence>
<keyword evidence="9" id="KW-1185">Reference proteome</keyword>
<evidence type="ECO:0000256" key="4">
    <source>
        <dbReference type="ARBA" id="ARBA00022741"/>
    </source>
</evidence>
<evidence type="ECO:0000256" key="5">
    <source>
        <dbReference type="ARBA" id="ARBA00022840"/>
    </source>
</evidence>
<dbReference type="eggNOG" id="COG0367">
    <property type="taxonomic scope" value="Bacteria"/>
</dbReference>
<evidence type="ECO:0000313" key="8">
    <source>
        <dbReference type="EMBL" id="CCH54014.1"/>
    </source>
</evidence>
<reference evidence="8 9" key="1">
    <citation type="journal article" date="2012" name="J. Bacteriol.">
        <title>Genome Sequence of the Filamentous Bacterium Fibrisoma limi BUZ 3T.</title>
        <authorList>
            <person name="Filippini M."/>
            <person name="Qi W."/>
            <person name="Jaenicke S."/>
            <person name="Goesmann A."/>
            <person name="Smits T.H."/>
            <person name="Bagheri H.C."/>
        </authorList>
    </citation>
    <scope>NUCLEOTIDE SEQUENCE [LARGE SCALE GENOMIC DNA]</scope>
    <source>
        <strain evidence="9">BUZ 3T</strain>
    </source>
</reference>
<dbReference type="InterPro" id="IPR017932">
    <property type="entry name" value="GATase_2_dom"/>
</dbReference>
<keyword evidence="5" id="KW-0067">ATP-binding</keyword>
<name>I2GJD9_9BACT</name>
<proteinExistence type="inferred from homology"/>
<protein>
    <recommendedName>
        <fullName evidence="3">asparagine synthase (glutamine-hydrolyzing)</fullName>
        <ecNumber evidence="3">6.3.5.4</ecNumber>
    </recommendedName>
</protein>
<dbReference type="InterPro" id="IPR014729">
    <property type="entry name" value="Rossmann-like_a/b/a_fold"/>
</dbReference>
<dbReference type="InterPro" id="IPR051786">
    <property type="entry name" value="ASN_synthetase/amidase"/>
</dbReference>
<dbReference type="GO" id="GO:0004066">
    <property type="term" value="F:asparagine synthase (glutamine-hydrolyzing) activity"/>
    <property type="evidence" value="ECO:0007669"/>
    <property type="project" value="UniProtKB-EC"/>
</dbReference>
<dbReference type="GO" id="GO:0006529">
    <property type="term" value="P:asparagine biosynthetic process"/>
    <property type="evidence" value="ECO:0007669"/>
    <property type="project" value="InterPro"/>
</dbReference>
<dbReference type="SUPFAM" id="SSF52402">
    <property type="entry name" value="Adenine nucleotide alpha hydrolases-like"/>
    <property type="match status" value="1"/>
</dbReference>
<accession>I2GJD9</accession>
<comment type="caution">
    <text evidence="8">The sequence shown here is derived from an EMBL/GenBank/DDBJ whole genome shotgun (WGS) entry which is preliminary data.</text>
</comment>
<dbReference type="Gene3D" id="3.60.20.10">
    <property type="entry name" value="Glutamine Phosphoribosylpyrophosphate, subunit 1, domain 1"/>
    <property type="match status" value="1"/>
</dbReference>
<evidence type="ECO:0000256" key="1">
    <source>
        <dbReference type="ARBA" id="ARBA00005187"/>
    </source>
</evidence>
<comment type="similarity">
    <text evidence="2">Belongs to the asparagine synthetase family.</text>
</comment>
<dbReference type="PANTHER" id="PTHR43284:SF1">
    <property type="entry name" value="ASPARAGINE SYNTHETASE"/>
    <property type="match status" value="1"/>
</dbReference>
<evidence type="ECO:0000313" key="9">
    <source>
        <dbReference type="Proteomes" id="UP000009309"/>
    </source>
</evidence>
<dbReference type="PROSITE" id="PS51278">
    <property type="entry name" value="GATASE_TYPE_2"/>
    <property type="match status" value="1"/>
</dbReference>
<dbReference type="Pfam" id="PF00733">
    <property type="entry name" value="Asn_synthase"/>
    <property type="match status" value="1"/>
</dbReference>
<dbReference type="SUPFAM" id="SSF56235">
    <property type="entry name" value="N-terminal nucleophile aminohydrolases (Ntn hydrolases)"/>
    <property type="match status" value="1"/>
</dbReference>
<evidence type="ECO:0000256" key="6">
    <source>
        <dbReference type="ARBA" id="ARBA00048741"/>
    </source>
</evidence>
<dbReference type="STRING" id="1185876.BN8_03152"/>
<dbReference type="InterPro" id="IPR029055">
    <property type="entry name" value="Ntn_hydrolases_N"/>
</dbReference>
<dbReference type="EC" id="6.3.5.4" evidence="3"/>
<dbReference type="PANTHER" id="PTHR43284">
    <property type="entry name" value="ASPARAGINE SYNTHETASE (GLUTAMINE-HYDROLYZING)"/>
    <property type="match status" value="1"/>
</dbReference>
<dbReference type="Gene3D" id="3.40.50.620">
    <property type="entry name" value="HUPs"/>
    <property type="match status" value="2"/>
</dbReference>
<dbReference type="AlphaFoldDB" id="I2GJD9"/>
<dbReference type="InterPro" id="IPR006426">
    <property type="entry name" value="Asn_synth_AEB"/>
</dbReference>